<gene>
    <name evidence="1" type="ORF">NKI81_15950</name>
</gene>
<organism evidence="1 2">
    <name type="scientific">Mesorhizobium australicum</name>
    <dbReference type="NCBI Taxonomy" id="536018"/>
    <lineage>
        <taxon>Bacteria</taxon>
        <taxon>Pseudomonadati</taxon>
        <taxon>Pseudomonadota</taxon>
        <taxon>Alphaproteobacteria</taxon>
        <taxon>Hyphomicrobiales</taxon>
        <taxon>Phyllobacteriaceae</taxon>
        <taxon>Mesorhizobium</taxon>
    </lineage>
</organism>
<comment type="caution">
    <text evidence="1">The sequence shown here is derived from an EMBL/GenBank/DDBJ whole genome shotgun (WGS) entry which is preliminary data.</text>
</comment>
<accession>A0ACC6T071</accession>
<dbReference type="Proteomes" id="UP001480082">
    <property type="component" value="Unassembled WGS sequence"/>
</dbReference>
<proteinExistence type="predicted"/>
<name>A0ACC6T071_9HYPH</name>
<dbReference type="EMBL" id="JAMYRI010000008">
    <property type="protein sequence ID" value="MER9285445.1"/>
    <property type="molecule type" value="Genomic_DNA"/>
</dbReference>
<evidence type="ECO:0000313" key="2">
    <source>
        <dbReference type="Proteomes" id="UP001480082"/>
    </source>
</evidence>
<reference evidence="1 2" key="1">
    <citation type="journal article" date="2024" name="Proc. Natl. Acad. Sci. U.S.A.">
        <title>The evolutionary genomics of adaptation to stress in wild rhizobium bacteria.</title>
        <authorList>
            <person name="Kehlet-Delgado H."/>
            <person name="Montoya A.P."/>
            <person name="Jensen K.T."/>
            <person name="Wendlandt C.E."/>
            <person name="Dexheimer C."/>
            <person name="Roberts M."/>
            <person name="Torres Martinez L."/>
            <person name="Friesen M.L."/>
            <person name="Griffitts J.S."/>
            <person name="Porter S.S."/>
        </authorList>
    </citation>
    <scope>NUCLEOTIDE SEQUENCE [LARGE SCALE GENOMIC DNA]</scope>
    <source>
        <strain evidence="1 2">M0468</strain>
    </source>
</reference>
<evidence type="ECO:0000313" key="1">
    <source>
        <dbReference type="EMBL" id="MER9285445.1"/>
    </source>
</evidence>
<keyword evidence="2" id="KW-1185">Reference proteome</keyword>
<protein>
    <submittedName>
        <fullName evidence="1">Uncharacterized protein</fullName>
    </submittedName>
</protein>
<sequence length="99" mass="11126">MAFKELVGHEHSFVDNVIHVNSSQGERLAGWVTKLRRELNTAAVCRRYAISDGTLERWLLSRARGFPQPSLRGRRRFWLESDLDAFDAAVAGSCVPAVV</sequence>